<feature type="region of interest" description="Disordered" evidence="1">
    <location>
        <begin position="396"/>
        <end position="420"/>
    </location>
</feature>
<proteinExistence type="predicted"/>
<gene>
    <name evidence="3" type="primary">KAFR0L01890</name>
    <name evidence="3" type="ORF">KAFR_0L01890</name>
</gene>
<feature type="region of interest" description="Disordered" evidence="1">
    <location>
        <begin position="271"/>
        <end position="298"/>
    </location>
</feature>
<dbReference type="GeneID" id="13887007"/>
<evidence type="ECO:0000313" key="3">
    <source>
        <dbReference type="EMBL" id="CCF60799.1"/>
    </source>
</evidence>
<protein>
    <recommendedName>
        <fullName evidence="2">C2 NT-type domain-containing protein</fullName>
    </recommendedName>
</protein>
<dbReference type="EMBL" id="HE650832">
    <property type="protein sequence ID" value="CCF60799.1"/>
    <property type="molecule type" value="Genomic_DNA"/>
</dbReference>
<dbReference type="InterPro" id="IPR039931">
    <property type="entry name" value="EEIG1/2-like"/>
</dbReference>
<dbReference type="Pfam" id="PF10358">
    <property type="entry name" value="NT-C2"/>
    <property type="match status" value="1"/>
</dbReference>
<dbReference type="PROSITE" id="PS51840">
    <property type="entry name" value="C2_NT"/>
    <property type="match status" value="1"/>
</dbReference>
<dbReference type="PANTHER" id="PTHR21456:SF1">
    <property type="entry name" value="C2 NT-TYPE DOMAIN-CONTAINING PROTEIN"/>
    <property type="match status" value="1"/>
</dbReference>
<dbReference type="OrthoDB" id="3365224at2759"/>
<dbReference type="InterPro" id="IPR019448">
    <property type="entry name" value="NT-C2"/>
</dbReference>
<keyword evidence="4" id="KW-1185">Reference proteome</keyword>
<name>H2B2E9_KAZAF</name>
<accession>H2B2E9</accession>
<sequence>MVFTHKNKNKRPKFLFSLQINELVNIPQSSGNCYVKWNFRKGTGTTKVSAPATASSSSSSSSIRQSRGDTKSQATTQGKGITPHVQVKHHRAQWNYSIRNPIEIKLLVDKNGNVMPKILLLDVFFEFIEDTGVNSSTSSSKSLLRSSSLKSPRTSIDLIRHKKETQTISDTNIKSTGRNSYSQRVSSKLLLGSVSINVAEYIREDESPVSNRFLLRNSKVNSIINLTMQLNLIRGSYEDFNIPKVITSGQLSGAFHGGIGNIFENASFDGSSEVSHANNTPGSSVKTPRTGATNGVSTISNTMSPLIDSLYEKTFELSWDPRPGEFSPKECVEDILRGGNGWAKNENGINLIDLQALRLSELESDYYTKDVSKTKTDADNNWRRMNRKEYLEKTHQNWSHLSASQREKRRNEANMSSADEFENTVSRDIKSWSVAEGIF</sequence>
<dbReference type="InParanoid" id="H2B2E9"/>
<evidence type="ECO:0000256" key="1">
    <source>
        <dbReference type="SAM" id="MobiDB-lite"/>
    </source>
</evidence>
<evidence type="ECO:0000313" key="4">
    <source>
        <dbReference type="Proteomes" id="UP000005220"/>
    </source>
</evidence>
<dbReference type="HOGENOM" id="CLU_036649_0_0_1"/>
<dbReference type="RefSeq" id="XP_003959934.1">
    <property type="nucleotide sequence ID" value="XM_003959885.1"/>
</dbReference>
<dbReference type="KEGG" id="kaf:KAFR_0L01890"/>
<dbReference type="STRING" id="1071382.H2B2E9"/>
<dbReference type="FunCoup" id="H2B2E9">
    <property type="interactions" value="23"/>
</dbReference>
<dbReference type="PANTHER" id="PTHR21456">
    <property type="entry name" value="FAMILY WITH SEQUENCE SIMILARITY 102"/>
    <property type="match status" value="1"/>
</dbReference>
<evidence type="ECO:0000259" key="2">
    <source>
        <dbReference type="PROSITE" id="PS51840"/>
    </source>
</evidence>
<organism evidence="3 4">
    <name type="scientific">Kazachstania africana (strain ATCC 22294 / BCRC 22015 / CBS 2517 / CECT 1963 / NBRC 1671 / NRRL Y-8276)</name>
    <name type="common">Yeast</name>
    <name type="synonym">Kluyveromyces africanus</name>
    <dbReference type="NCBI Taxonomy" id="1071382"/>
    <lineage>
        <taxon>Eukaryota</taxon>
        <taxon>Fungi</taxon>
        <taxon>Dikarya</taxon>
        <taxon>Ascomycota</taxon>
        <taxon>Saccharomycotina</taxon>
        <taxon>Saccharomycetes</taxon>
        <taxon>Saccharomycetales</taxon>
        <taxon>Saccharomycetaceae</taxon>
        <taxon>Kazachstania</taxon>
    </lineage>
</organism>
<dbReference type="eggNOG" id="ENOG502R9IN">
    <property type="taxonomic scope" value="Eukaryota"/>
</dbReference>
<reference evidence="3 4" key="1">
    <citation type="journal article" date="2011" name="Proc. Natl. Acad. Sci. U.S.A.">
        <title>Evolutionary erosion of yeast sex chromosomes by mating-type switching accidents.</title>
        <authorList>
            <person name="Gordon J.L."/>
            <person name="Armisen D."/>
            <person name="Proux-Wera E."/>
            <person name="Oheigeartaigh S.S."/>
            <person name="Byrne K.P."/>
            <person name="Wolfe K.H."/>
        </authorList>
    </citation>
    <scope>NUCLEOTIDE SEQUENCE [LARGE SCALE GENOMIC DNA]</scope>
    <source>
        <strain evidence="4">ATCC 22294 / BCRC 22015 / CBS 2517 / CECT 1963 / NBRC 1671 / NRRL Y-8276</strain>
    </source>
</reference>
<feature type="region of interest" description="Disordered" evidence="1">
    <location>
        <begin position="45"/>
        <end position="86"/>
    </location>
</feature>
<dbReference type="Proteomes" id="UP000005220">
    <property type="component" value="Chromosome 12"/>
</dbReference>
<dbReference type="AlphaFoldDB" id="H2B2E9"/>
<feature type="compositionally biased region" description="Polar residues" evidence="1">
    <location>
        <begin position="45"/>
        <end position="54"/>
    </location>
</feature>
<feature type="domain" description="C2 NT-type" evidence="2">
    <location>
        <begin position="4"/>
        <end position="232"/>
    </location>
</feature>